<feature type="compositionally biased region" description="Basic residues" evidence="7">
    <location>
        <begin position="1044"/>
        <end position="1053"/>
    </location>
</feature>
<comment type="subcellular location">
    <subcellularLocation>
        <location evidence="1">Membrane</location>
        <topology evidence="1">Single-pass type I membrane protein</topology>
    </subcellularLocation>
</comment>
<evidence type="ECO:0000256" key="3">
    <source>
        <dbReference type="ARBA" id="ARBA00022692"/>
    </source>
</evidence>
<evidence type="ECO:0008006" key="15">
    <source>
        <dbReference type="Google" id="ProtNLM"/>
    </source>
</evidence>
<dbReference type="Pfam" id="PF24474">
    <property type="entry name" value="DUF7579"/>
    <property type="match status" value="1"/>
</dbReference>
<dbReference type="AlphaFoldDB" id="A0ABD3T8S8"/>
<dbReference type="Pfam" id="PF24501">
    <property type="entry name" value="Ig_TMEM131L_5"/>
    <property type="match status" value="1"/>
</dbReference>
<feature type="domain" description="Transmembrane protein 131-like N-terminal" evidence="9">
    <location>
        <begin position="224"/>
        <end position="307"/>
    </location>
</feature>
<feature type="transmembrane region" description="Helical" evidence="8">
    <location>
        <begin position="876"/>
        <end position="899"/>
    </location>
</feature>
<keyword evidence="6 8" id="KW-0472">Membrane</keyword>
<gene>
    <name evidence="13" type="ORF">ACJIZ3_008093</name>
</gene>
<dbReference type="PANTHER" id="PTHR22050">
    <property type="entry name" value="RW1 PROTEIN HOMOLOG"/>
    <property type="match status" value="1"/>
</dbReference>
<evidence type="ECO:0000256" key="7">
    <source>
        <dbReference type="SAM" id="MobiDB-lite"/>
    </source>
</evidence>
<reference evidence="13 14" key="1">
    <citation type="submission" date="2024-12" db="EMBL/GenBank/DDBJ databases">
        <title>The unique morphological basis and parallel evolutionary history of personate flowers in Penstemon.</title>
        <authorList>
            <person name="Depatie T.H."/>
            <person name="Wessinger C.A."/>
        </authorList>
    </citation>
    <scope>NUCLEOTIDE SEQUENCE [LARGE SCALE GENOMIC DNA]</scope>
    <source>
        <strain evidence="13">WTNN_2</strain>
        <tissue evidence="13">Leaf</tissue>
    </source>
</reference>
<evidence type="ECO:0000259" key="11">
    <source>
        <dbReference type="Pfam" id="PF24499"/>
    </source>
</evidence>
<evidence type="ECO:0000256" key="4">
    <source>
        <dbReference type="ARBA" id="ARBA00022729"/>
    </source>
</evidence>
<evidence type="ECO:0000256" key="5">
    <source>
        <dbReference type="ARBA" id="ARBA00022989"/>
    </source>
</evidence>
<keyword evidence="14" id="KW-1185">Reference proteome</keyword>
<accession>A0ABD3T8S8</accession>
<evidence type="ECO:0000313" key="13">
    <source>
        <dbReference type="EMBL" id="KAL3833357.1"/>
    </source>
</evidence>
<name>A0ABD3T8S8_9LAMI</name>
<dbReference type="PANTHER" id="PTHR22050:SF0">
    <property type="entry name" value="TRANSMEMBRANE PROTEIN 131 HOMOLOG"/>
    <property type="match status" value="1"/>
</dbReference>
<evidence type="ECO:0000259" key="12">
    <source>
        <dbReference type="Pfam" id="PF24501"/>
    </source>
</evidence>
<dbReference type="InterPro" id="IPR056001">
    <property type="entry name" value="DUF7579"/>
</dbReference>
<organism evidence="13 14">
    <name type="scientific">Penstemon smallii</name>
    <dbReference type="NCBI Taxonomy" id="265156"/>
    <lineage>
        <taxon>Eukaryota</taxon>
        <taxon>Viridiplantae</taxon>
        <taxon>Streptophyta</taxon>
        <taxon>Embryophyta</taxon>
        <taxon>Tracheophyta</taxon>
        <taxon>Spermatophyta</taxon>
        <taxon>Magnoliopsida</taxon>
        <taxon>eudicotyledons</taxon>
        <taxon>Gunneridae</taxon>
        <taxon>Pentapetalae</taxon>
        <taxon>asterids</taxon>
        <taxon>lamiids</taxon>
        <taxon>Lamiales</taxon>
        <taxon>Plantaginaceae</taxon>
        <taxon>Cheloneae</taxon>
        <taxon>Penstemon</taxon>
    </lineage>
</organism>
<sequence length="1279" mass="140170">MDSRTLVIKAQRQQLFSMFYLRGLICSAKNFLLVLVLLCATFILVTCKHCSVNEEKDQLEFEACRSYKGNFGANNPDVFDGHAISSELWSKHSQQHILENVCPSSNSFCFPSTINGLLVNEIDVESKASDTSGVQGFSSGLKQTRSNLTLSPEIGIFRFLGGKTISCSLYQEDYFNKFPSIDEETKSSQCVSPILDKKIQSSKSGQYNETVKSGFLDGLSAPSVEIRPSLLDWGQKNMYNPSLAFFTVKNVDSDGALSVYDPYSSNSQFYPCNISEIVLAPGEVASICFVFFPTQLGVSSAQLVLQTSFGGFLIQAKGVAIDSPYLIKPLSGLDVSSNGRWRNNLSLFNPFDDTLYVEEVTAWISTSSGNTSRSYRAMCSVQSMEDFGNYAEWLDLDRGEVFMRPHKAWEIGPQKTENIIEIDVSSNFEGNVNGAFCLHLSRPASNEIDTVIIPLEADLNPSLAPEEGSVSVFLEALVPYGSSESTVVALSVRNDSPFVVSIMKISEVGESANTFKIKYVEGLILFPSTITQVAIFNYDPEVNMNCKLLVVINDTRNSQIEIPCKDVISACSGRQLDASVGYTNEFNNVEYIDGRQRSFVPPTSGIKVEDTREADELVLRNWKSQASTHLISVLDANELVFPMVQVGNYSSKWISVKNPSQEPVMVQLILNSGEVIENCKKPEILLQPSSSSTLVGNKSIAPTKYGFSIAKNAVTEAYIHPHGSAFLGPILFQPSNRCEWRSSVLIRNNLSGVEWLSLRGFGGSLSLVLLEGSEPVQSLEFKLNLSTQLNFSSSDIFDSKSPSCTQPLTKEVYAKNTGDLPLEVNRIQVSGAECNLDGFSIHKCKGFSLEPGESLKLMISYKTDFSGATVQRDLELVLATGILVIPMKASLPIYVLNFCKRSLFWIRLKKASLVLIFATSLMYLLVCLLVPRTTAAFASEDLKGGTNNSFGTIIRSLNSLHMHFISKNIGGTVGPAMNSFVRSIDGEEEALLLESASRCSNGKLPDQKQTKSSLGSQPKTTKSSSVENSDPQSRNLRVSVGKEKGRRQRKKKSSNGGTILLEVSSSQSGNSTPSSPSSPIVSKTPKRPLQVSPGMKQCMEAKNPFAQSPNQQHSKSTCSPKVNILDNEATLRHENHNRVLSVQEKPILTRKVAGRAVLLPSATFPSAGRVVPTWACQSPYLASTSTIAPHARAPGTKISNQKTGLEEKNVGVEEKMVGVEENFTYDIWGDHLFGVPSTPHKSKEVVAGDDFHSFFVRDPQTLVKNSLLNPVSSMMEANK</sequence>
<evidence type="ECO:0000256" key="8">
    <source>
        <dbReference type="SAM" id="Phobius"/>
    </source>
</evidence>
<keyword evidence="4" id="KW-0732">Signal</keyword>
<comment type="caution">
    <text evidence="13">The sequence shown here is derived from an EMBL/GenBank/DDBJ whole genome shotgun (WGS) entry which is preliminary data.</text>
</comment>
<comment type="similarity">
    <text evidence="2">Belongs to the TMEM131 family.</text>
</comment>
<proteinExistence type="inferred from homology"/>
<protein>
    <recommendedName>
        <fullName evidence="15">Transmembrane protein 131-like N-terminal domain-containing protein</fullName>
    </recommendedName>
</protein>
<feature type="region of interest" description="Disordered" evidence="7">
    <location>
        <begin position="1000"/>
        <end position="1091"/>
    </location>
</feature>
<dbReference type="InterPro" id="IPR039877">
    <property type="entry name" value="TMEM131-like"/>
</dbReference>
<keyword evidence="3 8" id="KW-0812">Transmembrane</keyword>
<evidence type="ECO:0000259" key="10">
    <source>
        <dbReference type="Pfam" id="PF24474"/>
    </source>
</evidence>
<dbReference type="Pfam" id="PF24499">
    <property type="entry name" value="Ig_TMEM131L_4"/>
    <property type="match status" value="1"/>
</dbReference>
<dbReference type="Pfam" id="PF12371">
    <property type="entry name" value="TMEM131_like_N"/>
    <property type="match status" value="1"/>
</dbReference>
<keyword evidence="5 8" id="KW-1133">Transmembrane helix</keyword>
<evidence type="ECO:0000256" key="6">
    <source>
        <dbReference type="ARBA" id="ARBA00023136"/>
    </source>
</evidence>
<dbReference type="GO" id="GO:0016020">
    <property type="term" value="C:membrane"/>
    <property type="evidence" value="ECO:0007669"/>
    <property type="project" value="UniProtKB-SubCell"/>
</dbReference>
<evidence type="ECO:0000256" key="2">
    <source>
        <dbReference type="ARBA" id="ARBA00006682"/>
    </source>
</evidence>
<dbReference type="InterPro" id="IPR055437">
    <property type="entry name" value="TMEM131L_Ig_5"/>
</dbReference>
<feature type="compositionally biased region" description="Low complexity" evidence="7">
    <location>
        <begin position="1064"/>
        <end position="1082"/>
    </location>
</feature>
<dbReference type="InterPro" id="IPR055436">
    <property type="entry name" value="Ig_TMEM131L_4"/>
</dbReference>
<feature type="compositionally biased region" description="Polar residues" evidence="7">
    <location>
        <begin position="1010"/>
        <end position="1036"/>
    </location>
</feature>
<evidence type="ECO:0000259" key="9">
    <source>
        <dbReference type="Pfam" id="PF12371"/>
    </source>
</evidence>
<dbReference type="EMBL" id="JBJXBP010000004">
    <property type="protein sequence ID" value="KAL3833357.1"/>
    <property type="molecule type" value="Genomic_DNA"/>
</dbReference>
<dbReference type="Proteomes" id="UP001634393">
    <property type="component" value="Unassembled WGS sequence"/>
</dbReference>
<evidence type="ECO:0000313" key="14">
    <source>
        <dbReference type="Proteomes" id="UP001634393"/>
    </source>
</evidence>
<feature type="transmembrane region" description="Helical" evidence="8">
    <location>
        <begin position="20"/>
        <end position="45"/>
    </location>
</feature>
<dbReference type="InterPro" id="IPR022113">
    <property type="entry name" value="TMEM131L_N"/>
</dbReference>
<feature type="transmembrane region" description="Helical" evidence="8">
    <location>
        <begin position="911"/>
        <end position="931"/>
    </location>
</feature>
<feature type="domain" description="DUF7579" evidence="10">
    <location>
        <begin position="468"/>
        <end position="575"/>
    </location>
</feature>
<feature type="domain" description="TMEM131L fourth Ig-like" evidence="11">
    <location>
        <begin position="639"/>
        <end position="762"/>
    </location>
</feature>
<feature type="domain" description="TMEM131L fifth Ig-like" evidence="12">
    <location>
        <begin position="816"/>
        <end position="881"/>
    </location>
</feature>
<evidence type="ECO:0000256" key="1">
    <source>
        <dbReference type="ARBA" id="ARBA00004479"/>
    </source>
</evidence>